<feature type="transmembrane region" description="Helical" evidence="1">
    <location>
        <begin position="162"/>
        <end position="180"/>
    </location>
</feature>
<evidence type="ECO:0000313" key="4">
    <source>
        <dbReference type="Proteomes" id="UP000827892"/>
    </source>
</evidence>
<dbReference type="PANTHER" id="PTHR46611">
    <property type="entry name" value="SERPENTINE RECEPTOR, CLASS X-RELATED"/>
    <property type="match status" value="1"/>
</dbReference>
<name>A0AAE9A2X1_CAEBR</name>
<feature type="transmembrane region" description="Helical" evidence="1">
    <location>
        <begin position="192"/>
        <end position="214"/>
    </location>
</feature>
<keyword evidence="1" id="KW-1133">Transmembrane helix</keyword>
<dbReference type="Pfam" id="PF10328">
    <property type="entry name" value="7TM_GPCR_Srx"/>
    <property type="match status" value="1"/>
</dbReference>
<proteinExistence type="predicted"/>
<dbReference type="PANTHER" id="PTHR46611:SF1">
    <property type="entry name" value="7TM GPCR SERPENTINE RECEPTOR CLASS X (SRX) DOMAIN-CONTAINING PROTEIN"/>
    <property type="match status" value="1"/>
</dbReference>
<organism evidence="3 4">
    <name type="scientific">Caenorhabditis briggsae</name>
    <dbReference type="NCBI Taxonomy" id="6238"/>
    <lineage>
        <taxon>Eukaryota</taxon>
        <taxon>Metazoa</taxon>
        <taxon>Ecdysozoa</taxon>
        <taxon>Nematoda</taxon>
        <taxon>Chromadorea</taxon>
        <taxon>Rhabditida</taxon>
        <taxon>Rhabditina</taxon>
        <taxon>Rhabditomorpha</taxon>
        <taxon>Rhabditoidea</taxon>
        <taxon>Rhabditidae</taxon>
        <taxon>Peloderinae</taxon>
        <taxon>Caenorhabditis</taxon>
    </lineage>
</organism>
<evidence type="ECO:0000259" key="2">
    <source>
        <dbReference type="Pfam" id="PF10328"/>
    </source>
</evidence>
<dbReference type="InterPro" id="IPR019430">
    <property type="entry name" value="7TM_GPCR_serpentine_rcpt_Srx"/>
</dbReference>
<feature type="transmembrane region" description="Helical" evidence="1">
    <location>
        <begin position="6"/>
        <end position="27"/>
    </location>
</feature>
<keyword evidence="1" id="KW-0472">Membrane</keyword>
<sequence length="416" mass="47634">MGGTWAYVLSYILQVSMSCNRFYALYFPLGLKSIKRIPMTYVAIVFGLIVVSIYAVVSIPEGCRYVFDPGYFQWRREDDECAANINEIVMFAILTDRVISNTFNAGTAVRLVMSKVAGMSQQDSSRRRKRWMIMFVQGVLQDCLHIVDILTSRYIYKLSDELSVFITFLFWVLPVTLLQFTYSELNYPANRIISGMAALWAYVLNSLLQVCLACNRLYGLYFPLGIAIWKTVPMANMAIAISVTLTSMLSFVSIPVGCGYIYDPNLFVWRTEFHDCSKRLAVIFPFVILGTTIATNAFNVAIGTRLLAMKLIGVKEEEAKERRRRWMVMFIQCVLQDCLQLFDTINSYYIVLLSEKVWFQFLFVTLSLVFIATMDGVVMLACNSDIHPEFVKNWKIKKKQRRNTLVLVTTSGHSIN</sequence>
<protein>
    <recommendedName>
        <fullName evidence="2">7TM GPCR serpentine receptor class x (Srx) domain-containing protein</fullName>
    </recommendedName>
</protein>
<dbReference type="AlphaFoldDB" id="A0AAE9A2X1"/>
<feature type="transmembrane region" description="Helical" evidence="1">
    <location>
        <begin position="235"/>
        <end position="262"/>
    </location>
</feature>
<dbReference type="EMBL" id="CP090895">
    <property type="protein sequence ID" value="ULT85846.1"/>
    <property type="molecule type" value="Genomic_DNA"/>
</dbReference>
<feature type="transmembrane region" description="Helical" evidence="1">
    <location>
        <begin position="282"/>
        <end position="308"/>
    </location>
</feature>
<accession>A0AAE9A2X1</accession>
<feature type="transmembrane region" description="Helical" evidence="1">
    <location>
        <begin position="357"/>
        <end position="382"/>
    </location>
</feature>
<feature type="domain" description="7TM GPCR serpentine receptor class x (Srx)" evidence="2">
    <location>
        <begin position="164"/>
        <end position="383"/>
    </location>
</feature>
<evidence type="ECO:0000256" key="1">
    <source>
        <dbReference type="SAM" id="Phobius"/>
    </source>
</evidence>
<dbReference type="Proteomes" id="UP000827892">
    <property type="component" value="Chromosome V"/>
</dbReference>
<gene>
    <name evidence="3" type="ORF">L3Y34_005904</name>
</gene>
<feature type="transmembrane region" description="Helical" evidence="1">
    <location>
        <begin position="39"/>
        <end position="59"/>
    </location>
</feature>
<keyword evidence="1" id="KW-0812">Transmembrane</keyword>
<reference evidence="3 4" key="1">
    <citation type="submission" date="2022-02" db="EMBL/GenBank/DDBJ databases">
        <title>Chromosome-level reference genomes for two strains of Caenorhabditis briggsae: an improved platform for comparative genomics.</title>
        <authorList>
            <person name="Stevens L."/>
            <person name="Andersen E.C."/>
        </authorList>
    </citation>
    <scope>NUCLEOTIDE SEQUENCE [LARGE SCALE GENOMIC DNA]</scope>
    <source>
        <strain evidence="3">QX1410_ONT</strain>
        <tissue evidence="3">Whole-organism</tissue>
    </source>
</reference>
<evidence type="ECO:0000313" key="3">
    <source>
        <dbReference type="EMBL" id="ULT85846.1"/>
    </source>
</evidence>